<dbReference type="InterPro" id="IPR036291">
    <property type="entry name" value="NAD(P)-bd_dom_sf"/>
</dbReference>
<dbReference type="Gene3D" id="3.40.50.720">
    <property type="entry name" value="NAD(P)-binding Rossmann-like Domain"/>
    <property type="match status" value="1"/>
</dbReference>
<reference evidence="3 4" key="1">
    <citation type="submission" date="2015-01" db="EMBL/GenBank/DDBJ databases">
        <title>Enhanced salinomycin production by adjusting the supply of polyketide extender units in Streptomyce albus DSM 41398.</title>
        <authorList>
            <person name="Lu C."/>
        </authorList>
    </citation>
    <scope>NUCLEOTIDE SEQUENCE [LARGE SCALE GENOMIC DNA]</scope>
    <source>
        <strain evidence="4">ATCC 21838 / DSM 41398 / FERM P-419 / JCM 4703 / NBRC 107858</strain>
    </source>
</reference>
<feature type="domain" description="6-phosphogluconate dehydrogenase NADP-binding" evidence="1">
    <location>
        <begin position="5"/>
        <end position="148"/>
    </location>
</feature>
<evidence type="ECO:0000259" key="2">
    <source>
        <dbReference type="Pfam" id="PF09130"/>
    </source>
</evidence>
<sequence length="285" mass="29831">MTYTIGLLHPGSMGSAFGAQLRARGHIVLWCSDGRSDATRRRAEHAGLEAEALPELVSRSDVLLSLCPPAAAEETAAQVAELGMAGTGAIYVEANAVSPSRAQRIADCLAPMPVVDAAVVGSPPVGGKYPTLYLSGPGKQADRIVELFAGTDVRPHVLGDSIGKASALKLAYSSYQKVSRVLAAVAYGAADSYGVADELLEIAAKRTRSYLVETDYIPKTAARAWRWGPELEDAAALLSDVGLPDELMRAAAATLARWDGSRGECLGIAEALEALRVEGDLNSPS</sequence>
<evidence type="ECO:0000313" key="4">
    <source>
        <dbReference type="Proteomes" id="UP000031523"/>
    </source>
</evidence>
<keyword evidence="4" id="KW-1185">Reference proteome</keyword>
<dbReference type="SUPFAM" id="SSF51735">
    <property type="entry name" value="NAD(P)-binding Rossmann-fold domains"/>
    <property type="match status" value="1"/>
</dbReference>
<feature type="domain" description="Phosphogluconate dehydrogenase NAD-binding putative C-terminal" evidence="2">
    <location>
        <begin position="190"/>
        <end position="258"/>
    </location>
</feature>
<proteinExistence type="predicted"/>
<evidence type="ECO:0008006" key="5">
    <source>
        <dbReference type="Google" id="ProtNLM"/>
    </source>
</evidence>
<protein>
    <recommendedName>
        <fullName evidence="5">NAD(P)-dependent oxidoreductase</fullName>
    </recommendedName>
</protein>
<dbReference type="InterPro" id="IPR013328">
    <property type="entry name" value="6PGD_dom2"/>
</dbReference>
<gene>
    <name evidence="3" type="ORF">SLNWT_3031</name>
</gene>
<name>A0A0B5EZD2_STRA4</name>
<dbReference type="AlphaFoldDB" id="A0A0B5EZD2"/>
<dbReference type="Pfam" id="PF09130">
    <property type="entry name" value="DUF1932"/>
    <property type="match status" value="1"/>
</dbReference>
<dbReference type="Proteomes" id="UP000031523">
    <property type="component" value="Chromosome"/>
</dbReference>
<accession>A0A0B5EZD2</accession>
<dbReference type="InterPro" id="IPR008927">
    <property type="entry name" value="6-PGluconate_DH-like_C_sf"/>
</dbReference>
<dbReference type="InterPro" id="IPR015814">
    <property type="entry name" value="Pgluconate_DH_NAD-bd_C"/>
</dbReference>
<dbReference type="InterPro" id="IPR006115">
    <property type="entry name" value="6PGDH_NADP-bd"/>
</dbReference>
<dbReference type="KEGG" id="sals:SLNWT_3031"/>
<evidence type="ECO:0000313" key="3">
    <source>
        <dbReference type="EMBL" id="AJE83407.1"/>
    </source>
</evidence>
<organism evidence="3 4">
    <name type="scientific">Streptomyces albus (strain ATCC 21838 / DSM 41398 / FERM P-419 / JCM 4703 / NBRC 107858)</name>
    <dbReference type="NCBI Taxonomy" id="1081613"/>
    <lineage>
        <taxon>Bacteria</taxon>
        <taxon>Bacillati</taxon>
        <taxon>Actinomycetota</taxon>
        <taxon>Actinomycetes</taxon>
        <taxon>Kitasatosporales</taxon>
        <taxon>Streptomycetaceae</taxon>
        <taxon>Streptomyces</taxon>
    </lineage>
</organism>
<evidence type="ECO:0000259" key="1">
    <source>
        <dbReference type="Pfam" id="PF03446"/>
    </source>
</evidence>
<dbReference type="Gene3D" id="1.10.1040.10">
    <property type="entry name" value="N-(1-d-carboxylethyl)-l-norvaline Dehydrogenase, domain 2"/>
    <property type="match status" value="1"/>
</dbReference>
<dbReference type="EMBL" id="CP010519">
    <property type="protein sequence ID" value="AJE83407.1"/>
    <property type="molecule type" value="Genomic_DNA"/>
</dbReference>
<dbReference type="Pfam" id="PF03446">
    <property type="entry name" value="NAD_binding_2"/>
    <property type="match status" value="1"/>
</dbReference>
<dbReference type="SUPFAM" id="SSF48179">
    <property type="entry name" value="6-phosphogluconate dehydrogenase C-terminal domain-like"/>
    <property type="match status" value="1"/>
</dbReference>